<accession>A0ABX2F4P7</accession>
<organism evidence="2 3">
    <name type="scientific">Kibdelosporangium persicum</name>
    <dbReference type="NCBI Taxonomy" id="2698649"/>
    <lineage>
        <taxon>Bacteria</taxon>
        <taxon>Bacillati</taxon>
        <taxon>Actinomycetota</taxon>
        <taxon>Actinomycetes</taxon>
        <taxon>Pseudonocardiales</taxon>
        <taxon>Pseudonocardiaceae</taxon>
        <taxon>Kibdelosporangium</taxon>
    </lineage>
</organism>
<dbReference type="RefSeq" id="WP_173132098.1">
    <property type="nucleotide sequence ID" value="NZ_CBCSGW010000085.1"/>
</dbReference>
<dbReference type="Proteomes" id="UP000763557">
    <property type="component" value="Unassembled WGS sequence"/>
</dbReference>
<proteinExistence type="predicted"/>
<keyword evidence="3" id="KW-1185">Reference proteome</keyword>
<feature type="transmembrane region" description="Helical" evidence="1">
    <location>
        <begin position="83"/>
        <end position="107"/>
    </location>
</feature>
<keyword evidence="1" id="KW-1133">Transmembrane helix</keyword>
<protein>
    <recommendedName>
        <fullName evidence="4">YggT family protein</fullName>
    </recommendedName>
</protein>
<name>A0ABX2F4P7_9PSEU</name>
<evidence type="ECO:0000313" key="3">
    <source>
        <dbReference type="Proteomes" id="UP000763557"/>
    </source>
</evidence>
<dbReference type="EMBL" id="JAAATY010000009">
    <property type="protein sequence ID" value="NRN66326.1"/>
    <property type="molecule type" value="Genomic_DNA"/>
</dbReference>
<comment type="caution">
    <text evidence="2">The sequence shown here is derived from an EMBL/GenBank/DDBJ whole genome shotgun (WGS) entry which is preliminary data.</text>
</comment>
<evidence type="ECO:0008006" key="4">
    <source>
        <dbReference type="Google" id="ProtNLM"/>
    </source>
</evidence>
<reference evidence="2 3" key="1">
    <citation type="submission" date="2020-01" db="EMBL/GenBank/DDBJ databases">
        <title>Kibdelosporangium persica a novel Actinomycetes from a hot desert in Iran.</title>
        <authorList>
            <person name="Safaei N."/>
            <person name="Zaburannyi N."/>
            <person name="Mueller R."/>
            <person name="Wink J."/>
        </authorList>
    </citation>
    <scope>NUCLEOTIDE SEQUENCE [LARGE SCALE GENOMIC DNA]</scope>
    <source>
        <strain evidence="2 3">4NS15</strain>
    </source>
</reference>
<evidence type="ECO:0000313" key="2">
    <source>
        <dbReference type="EMBL" id="NRN66326.1"/>
    </source>
</evidence>
<feature type="transmembrane region" description="Helical" evidence="1">
    <location>
        <begin position="21"/>
        <end position="46"/>
    </location>
</feature>
<sequence length="111" mass="11886">MAQHAESDRSGKSAGATRAQVVGIVAGVVRWIGLLITLILVVHVLLTVGSANPDNGITSFFADWAEPLALGFKDLFTPSDPKLLVLVNYGIAALFWLIVSSVLARIIRRFA</sequence>
<gene>
    <name evidence="2" type="ORF">GC106_35470</name>
</gene>
<evidence type="ECO:0000256" key="1">
    <source>
        <dbReference type="SAM" id="Phobius"/>
    </source>
</evidence>
<keyword evidence="1" id="KW-0472">Membrane</keyword>
<keyword evidence="1" id="KW-0812">Transmembrane</keyword>